<dbReference type="AlphaFoldDB" id="A0A1Y2BVT0"/>
<keyword evidence="6" id="KW-0862">Zinc</keyword>
<dbReference type="EMBL" id="MCGO01000045">
    <property type="protein sequence ID" value="ORY38205.1"/>
    <property type="molecule type" value="Genomic_DNA"/>
</dbReference>
<keyword evidence="2" id="KW-0963">Cytoplasm</keyword>
<dbReference type="OrthoDB" id="19329at2759"/>
<dbReference type="InterPro" id="IPR036236">
    <property type="entry name" value="Znf_C2H2_sf"/>
</dbReference>
<sequence>MSTQTSTSAAAYTCLSCRVSFDSAEYQRNHFRSDWHKYNLKRKVVELPPIDLQEFSLRVQAGQENAAQIAQASELQYTCTAFGNVHSVKDSESTRRKEDETDSYWRTKFEQAESEDELQALVNEKLALSPSLETTNCLFCPKHFQSIEENVAHMSQAHSFLIPDSEYVFDLEGLIQYLADKVSLGNLCLYCNDNGKPMYSLEAVRAHMENKGHCKLAYSDEDKLELADFYDFTLNNMQLVSKKASLFQSRAKVVPIPTSKYIGGGIRVHTNTNSLVSSSRTFQSTAMIKQRLEVLAVQRAKQEQNLIVERKVQYERERVGIKANNDTVYHFAAHSWY</sequence>
<keyword evidence="5" id="KW-0677">Repeat</keyword>
<protein>
    <recommendedName>
        <fullName evidence="8">C2H2-type domain-containing protein</fullName>
    </recommendedName>
</protein>
<evidence type="ECO:0000256" key="2">
    <source>
        <dbReference type="ARBA" id="ARBA00022490"/>
    </source>
</evidence>
<dbReference type="SMART" id="SM00451">
    <property type="entry name" value="ZnF_U1"/>
    <property type="match status" value="1"/>
</dbReference>
<keyword evidence="3" id="KW-0690">Ribosome biogenesis</keyword>
<evidence type="ECO:0000256" key="7">
    <source>
        <dbReference type="ARBA" id="ARBA00034126"/>
    </source>
</evidence>
<name>A0A1Y2BVT0_9FUNG</name>
<evidence type="ECO:0000256" key="3">
    <source>
        <dbReference type="ARBA" id="ARBA00022517"/>
    </source>
</evidence>
<organism evidence="9 10">
    <name type="scientific">Rhizoclosmatium globosum</name>
    <dbReference type="NCBI Taxonomy" id="329046"/>
    <lineage>
        <taxon>Eukaryota</taxon>
        <taxon>Fungi</taxon>
        <taxon>Fungi incertae sedis</taxon>
        <taxon>Chytridiomycota</taxon>
        <taxon>Chytridiomycota incertae sedis</taxon>
        <taxon>Chytridiomycetes</taxon>
        <taxon>Chytridiales</taxon>
        <taxon>Chytriomycetaceae</taxon>
        <taxon>Rhizoclosmatium</taxon>
    </lineage>
</organism>
<reference evidence="9 10" key="1">
    <citation type="submission" date="2016-07" db="EMBL/GenBank/DDBJ databases">
        <title>Pervasive Adenine N6-methylation of Active Genes in Fungi.</title>
        <authorList>
            <consortium name="DOE Joint Genome Institute"/>
            <person name="Mondo S.J."/>
            <person name="Dannebaum R.O."/>
            <person name="Kuo R.C."/>
            <person name="Labutti K."/>
            <person name="Haridas S."/>
            <person name="Kuo A."/>
            <person name="Salamov A."/>
            <person name="Ahrendt S.R."/>
            <person name="Lipzen A."/>
            <person name="Sullivan W."/>
            <person name="Andreopoulos W.B."/>
            <person name="Clum A."/>
            <person name="Lindquist E."/>
            <person name="Daum C."/>
            <person name="Ramamoorthy G.K."/>
            <person name="Gryganskyi A."/>
            <person name="Culley D."/>
            <person name="Magnuson J.K."/>
            <person name="James T.Y."/>
            <person name="O'Malley M.A."/>
            <person name="Stajich J.E."/>
            <person name="Spatafora J.W."/>
            <person name="Visel A."/>
            <person name="Grigoriev I.V."/>
        </authorList>
    </citation>
    <scope>NUCLEOTIDE SEQUENCE [LARGE SCALE GENOMIC DNA]</scope>
    <source>
        <strain evidence="9 10">JEL800</strain>
    </source>
</reference>
<dbReference type="InterPro" id="IPR013087">
    <property type="entry name" value="Znf_C2H2_type"/>
</dbReference>
<evidence type="ECO:0000256" key="4">
    <source>
        <dbReference type="ARBA" id="ARBA00022723"/>
    </source>
</evidence>
<dbReference type="GO" id="GO:0005737">
    <property type="term" value="C:cytoplasm"/>
    <property type="evidence" value="ECO:0007669"/>
    <property type="project" value="UniProtKB-SubCell"/>
</dbReference>
<dbReference type="STRING" id="329046.A0A1Y2BVT0"/>
<evidence type="ECO:0000259" key="8">
    <source>
        <dbReference type="PROSITE" id="PS00028"/>
    </source>
</evidence>
<dbReference type="Proteomes" id="UP000193642">
    <property type="component" value="Unassembled WGS sequence"/>
</dbReference>
<feature type="domain" description="C2H2-type" evidence="8">
    <location>
        <begin position="137"/>
        <end position="158"/>
    </location>
</feature>
<dbReference type="Gene3D" id="3.30.160.60">
    <property type="entry name" value="Classic Zinc Finger"/>
    <property type="match status" value="1"/>
</dbReference>
<feature type="domain" description="C2H2-type" evidence="8">
    <location>
        <begin position="14"/>
        <end position="36"/>
    </location>
</feature>
<comment type="caution">
    <text evidence="9">The sequence shown here is derived from an EMBL/GenBank/DDBJ whole genome shotgun (WGS) entry which is preliminary data.</text>
</comment>
<comment type="similarity">
    <text evidence="7">Belongs to the REI1 family.</text>
</comment>
<keyword evidence="4" id="KW-0479">Metal-binding</keyword>
<dbReference type="InterPro" id="IPR003604">
    <property type="entry name" value="Matrin/U1-like-C_Znf_C2H2"/>
</dbReference>
<dbReference type="PANTHER" id="PTHR13182">
    <property type="entry name" value="ZINC FINGER PROTEIN 622"/>
    <property type="match status" value="1"/>
</dbReference>
<evidence type="ECO:0000313" key="10">
    <source>
        <dbReference type="Proteomes" id="UP000193642"/>
    </source>
</evidence>
<keyword evidence="10" id="KW-1185">Reference proteome</keyword>
<dbReference type="GO" id="GO:0008270">
    <property type="term" value="F:zinc ion binding"/>
    <property type="evidence" value="ECO:0007669"/>
    <property type="project" value="InterPro"/>
</dbReference>
<dbReference type="InterPro" id="IPR041661">
    <property type="entry name" value="ZN622/Rei1/Reh1_Znf-C2H2"/>
</dbReference>
<dbReference type="GO" id="GO:0030687">
    <property type="term" value="C:preribosome, large subunit precursor"/>
    <property type="evidence" value="ECO:0007669"/>
    <property type="project" value="TreeGrafter"/>
</dbReference>
<dbReference type="PANTHER" id="PTHR13182:SF8">
    <property type="entry name" value="CYTOPLASMIC 60S SUBUNIT BIOGENESIS FACTOR ZNF622"/>
    <property type="match status" value="1"/>
</dbReference>
<dbReference type="InterPro" id="IPR040025">
    <property type="entry name" value="Znf622/Rei1/Reh1"/>
</dbReference>
<evidence type="ECO:0000256" key="5">
    <source>
        <dbReference type="ARBA" id="ARBA00022737"/>
    </source>
</evidence>
<accession>A0A1Y2BVT0</accession>
<dbReference type="GO" id="GO:0003676">
    <property type="term" value="F:nucleic acid binding"/>
    <property type="evidence" value="ECO:0007669"/>
    <property type="project" value="InterPro"/>
</dbReference>
<dbReference type="GO" id="GO:0042273">
    <property type="term" value="P:ribosomal large subunit biogenesis"/>
    <property type="evidence" value="ECO:0007669"/>
    <property type="project" value="TreeGrafter"/>
</dbReference>
<dbReference type="Pfam" id="PF12756">
    <property type="entry name" value="zf-C2H2_2"/>
    <property type="match status" value="1"/>
</dbReference>
<evidence type="ECO:0000256" key="6">
    <source>
        <dbReference type="ARBA" id="ARBA00022833"/>
    </source>
</evidence>
<dbReference type="PROSITE" id="PS00028">
    <property type="entry name" value="ZINC_FINGER_C2H2_1"/>
    <property type="match status" value="2"/>
</dbReference>
<comment type="subcellular location">
    <subcellularLocation>
        <location evidence="1">Cytoplasm</location>
    </subcellularLocation>
</comment>
<evidence type="ECO:0000256" key="1">
    <source>
        <dbReference type="ARBA" id="ARBA00004496"/>
    </source>
</evidence>
<dbReference type="SUPFAM" id="SSF57667">
    <property type="entry name" value="beta-beta-alpha zinc fingers"/>
    <property type="match status" value="1"/>
</dbReference>
<evidence type="ECO:0000313" key="9">
    <source>
        <dbReference type="EMBL" id="ORY38205.1"/>
    </source>
</evidence>
<gene>
    <name evidence="9" type="ORF">BCR33DRAFT_720911</name>
</gene>
<proteinExistence type="inferred from homology"/>